<reference evidence="1" key="1">
    <citation type="submission" date="2020-04" db="EMBL/GenBank/DDBJ databases">
        <authorList>
            <person name="Chiriac C."/>
            <person name="Salcher M."/>
            <person name="Ghai R."/>
            <person name="Kavagutti S V."/>
        </authorList>
    </citation>
    <scope>NUCLEOTIDE SEQUENCE</scope>
</reference>
<sequence length="194" mass="21894">MRQQILEVQGIQETLAELHKIDPKYRRKVTTRIKNSGQIILTEARSMVSSFDNSKGNGAPLSGMARGNLVKGRETTWRTDQVQKGYKIKVGVRATRERYVDFNRGGYTEQVVFGSKPYRLMVVQSADPAGVIYDHAGRNTSSMFVTNLTKEEGGQPRVIDKAVEKNRPAVQSDVELVLADVEKITNRNLKRRTR</sequence>
<organism evidence="1">
    <name type="scientific">uncultured Caudovirales phage</name>
    <dbReference type="NCBI Taxonomy" id="2100421"/>
    <lineage>
        <taxon>Viruses</taxon>
        <taxon>Duplodnaviria</taxon>
        <taxon>Heunggongvirae</taxon>
        <taxon>Uroviricota</taxon>
        <taxon>Caudoviricetes</taxon>
        <taxon>Peduoviridae</taxon>
        <taxon>Maltschvirus</taxon>
        <taxon>Maltschvirus maltsch</taxon>
    </lineage>
</organism>
<accession>A0A6J5NPT8</accession>
<evidence type="ECO:0000313" key="1">
    <source>
        <dbReference type="EMBL" id="CAB4159786.1"/>
    </source>
</evidence>
<dbReference type="EMBL" id="LR796694">
    <property type="protein sequence ID" value="CAB4159786.1"/>
    <property type="molecule type" value="Genomic_DNA"/>
</dbReference>
<proteinExistence type="predicted"/>
<gene>
    <name evidence="1" type="ORF">UFOVP718_22</name>
</gene>
<protein>
    <submittedName>
        <fullName evidence="1">Uncharacterized protein</fullName>
    </submittedName>
</protein>
<name>A0A6J5NPT8_9CAUD</name>